<sequence>MSLKTYRVRLYLVRHAESEGNFISNIIRGRDVSSPLTSLGLQQSTLLGKRFMYEKIKFDYMLSSTAIRTIQTATTALETMNLDVSKLVITPELLEQSQGQWEGLDRKSPHILEAIDEMRRLQTEFCAPEGESLRMVQKRAITYLEPHIERAKEQSIIENREISLVIFTHGGLLQSVLQYYLQSKLCDAWLIQQHNTAINEILLNENGVSLVKVNDYGHLLFSIPELPTASSSAADPNEEQKKTCT</sequence>
<dbReference type="EMBL" id="CAJNOE010002937">
    <property type="protein sequence ID" value="CAF1496069.1"/>
    <property type="molecule type" value="Genomic_DNA"/>
</dbReference>
<name>A0A818N470_9BILA</name>
<dbReference type="InterPro" id="IPR029033">
    <property type="entry name" value="His_PPase_superfam"/>
</dbReference>
<feature type="active site" description="Tele-phosphohistidine intermediate" evidence="1">
    <location>
        <position position="15"/>
    </location>
</feature>
<feature type="binding site" evidence="2">
    <location>
        <position position="68"/>
    </location>
    <ligand>
        <name>substrate</name>
    </ligand>
</feature>
<evidence type="ECO:0008006" key="6">
    <source>
        <dbReference type="Google" id="ProtNLM"/>
    </source>
</evidence>
<proteinExistence type="predicted"/>
<organism evidence="4 5">
    <name type="scientific">Adineta steineri</name>
    <dbReference type="NCBI Taxonomy" id="433720"/>
    <lineage>
        <taxon>Eukaryota</taxon>
        <taxon>Metazoa</taxon>
        <taxon>Spiralia</taxon>
        <taxon>Gnathifera</taxon>
        <taxon>Rotifera</taxon>
        <taxon>Eurotatoria</taxon>
        <taxon>Bdelloidea</taxon>
        <taxon>Adinetida</taxon>
        <taxon>Adinetidae</taxon>
        <taxon>Adineta</taxon>
    </lineage>
</organism>
<feature type="binding site" evidence="2">
    <location>
        <begin position="14"/>
        <end position="21"/>
    </location>
    <ligand>
        <name>substrate</name>
    </ligand>
</feature>
<dbReference type="PANTHER" id="PTHR47927:SF2">
    <property type="entry name" value="PHOSPHOGLYCERATE MUTASE FAMILY PROTEIN"/>
    <property type="match status" value="1"/>
</dbReference>
<accession>A0A818N470</accession>
<dbReference type="InterPro" id="IPR013078">
    <property type="entry name" value="His_Pase_superF_clade-1"/>
</dbReference>
<gene>
    <name evidence="3" type="ORF">IZO911_LOCUS44754</name>
    <name evidence="4" type="ORF">KXQ929_LOCUS5104</name>
</gene>
<dbReference type="PANTHER" id="PTHR47927">
    <property type="entry name" value="PUTATIVE-RELATED"/>
    <property type="match status" value="1"/>
</dbReference>
<reference evidence="4" key="1">
    <citation type="submission" date="2021-02" db="EMBL/GenBank/DDBJ databases">
        <authorList>
            <person name="Nowell W R."/>
        </authorList>
    </citation>
    <scope>NUCLEOTIDE SEQUENCE</scope>
</reference>
<dbReference type="Proteomes" id="UP000663868">
    <property type="component" value="Unassembled WGS sequence"/>
</dbReference>
<evidence type="ECO:0000313" key="5">
    <source>
        <dbReference type="Proteomes" id="UP000663868"/>
    </source>
</evidence>
<evidence type="ECO:0000256" key="2">
    <source>
        <dbReference type="PIRSR" id="PIRSR613078-2"/>
    </source>
</evidence>
<evidence type="ECO:0000256" key="1">
    <source>
        <dbReference type="PIRSR" id="PIRSR613078-1"/>
    </source>
</evidence>
<feature type="active site" description="Proton donor/acceptor" evidence="1">
    <location>
        <position position="95"/>
    </location>
</feature>
<evidence type="ECO:0000313" key="4">
    <source>
        <dbReference type="EMBL" id="CAF3600472.1"/>
    </source>
</evidence>
<dbReference type="SUPFAM" id="SSF53254">
    <property type="entry name" value="Phosphoglycerate mutase-like"/>
    <property type="match status" value="1"/>
</dbReference>
<dbReference type="CDD" id="cd07067">
    <property type="entry name" value="HP_PGM_like"/>
    <property type="match status" value="1"/>
</dbReference>
<dbReference type="AlphaFoldDB" id="A0A818N470"/>
<protein>
    <recommendedName>
        <fullName evidence="6">Phosphoglycerate mutase</fullName>
    </recommendedName>
</protein>
<dbReference type="Proteomes" id="UP000663860">
    <property type="component" value="Unassembled WGS sequence"/>
</dbReference>
<dbReference type="SMART" id="SM00855">
    <property type="entry name" value="PGAM"/>
    <property type="match status" value="1"/>
</dbReference>
<dbReference type="Gene3D" id="3.40.50.1240">
    <property type="entry name" value="Phosphoglycerate mutase-like"/>
    <property type="match status" value="1"/>
</dbReference>
<dbReference type="EMBL" id="CAJOBB010000184">
    <property type="protein sequence ID" value="CAF3600472.1"/>
    <property type="molecule type" value="Genomic_DNA"/>
</dbReference>
<dbReference type="Pfam" id="PF00300">
    <property type="entry name" value="His_Phos_1"/>
    <property type="match status" value="1"/>
</dbReference>
<evidence type="ECO:0000313" key="3">
    <source>
        <dbReference type="EMBL" id="CAF1496069.1"/>
    </source>
</evidence>
<comment type="caution">
    <text evidence="4">The sequence shown here is derived from an EMBL/GenBank/DDBJ whole genome shotgun (WGS) entry which is preliminary data.</text>
</comment>